<protein>
    <submittedName>
        <fullName evidence="2">Uncharacterized protein</fullName>
    </submittedName>
</protein>
<reference evidence="2 3" key="1">
    <citation type="submission" date="2018-08" db="EMBL/GenBank/DDBJ databases">
        <title>Meiothermus luteus KCTC 52599 genome sequencing project.</title>
        <authorList>
            <person name="Da Costa M.S."/>
            <person name="Albuquerque L."/>
            <person name="Raposo P."/>
            <person name="Froufe H.J.C."/>
            <person name="Barroso C.S."/>
            <person name="Egas C."/>
        </authorList>
    </citation>
    <scope>NUCLEOTIDE SEQUENCE [LARGE SCALE GENOMIC DNA]</scope>
    <source>
        <strain evidence="2 3">KCTC 52599</strain>
    </source>
</reference>
<evidence type="ECO:0000313" key="3">
    <source>
        <dbReference type="Proteomes" id="UP000265800"/>
    </source>
</evidence>
<proteinExistence type="predicted"/>
<dbReference type="Proteomes" id="UP000265800">
    <property type="component" value="Unassembled WGS sequence"/>
</dbReference>
<evidence type="ECO:0000313" key="2">
    <source>
        <dbReference type="EMBL" id="RIH84438.1"/>
    </source>
</evidence>
<keyword evidence="3" id="KW-1185">Reference proteome</keyword>
<sequence length="50" mass="5422">MTGFGAFPFLDQVRAHDDEALMERVQANPLGFSWLDGSTSPQNTPQAGRG</sequence>
<dbReference type="EMBL" id="QWKZ01000061">
    <property type="protein sequence ID" value="RIH84438.1"/>
    <property type="molecule type" value="Genomic_DNA"/>
</dbReference>
<feature type="compositionally biased region" description="Polar residues" evidence="1">
    <location>
        <begin position="36"/>
        <end position="50"/>
    </location>
</feature>
<organism evidence="2 3">
    <name type="scientific">Meiothermus luteus</name>
    <dbReference type="NCBI Taxonomy" id="2026184"/>
    <lineage>
        <taxon>Bacteria</taxon>
        <taxon>Thermotogati</taxon>
        <taxon>Deinococcota</taxon>
        <taxon>Deinococci</taxon>
        <taxon>Thermales</taxon>
        <taxon>Thermaceae</taxon>
        <taxon>Meiothermus</taxon>
    </lineage>
</organism>
<evidence type="ECO:0000256" key="1">
    <source>
        <dbReference type="SAM" id="MobiDB-lite"/>
    </source>
</evidence>
<gene>
    <name evidence="2" type="ORF">Mlute_01898</name>
</gene>
<name>A0A399EKE2_9DEIN</name>
<feature type="region of interest" description="Disordered" evidence="1">
    <location>
        <begin position="31"/>
        <end position="50"/>
    </location>
</feature>
<comment type="caution">
    <text evidence="2">The sequence shown here is derived from an EMBL/GenBank/DDBJ whole genome shotgun (WGS) entry which is preliminary data.</text>
</comment>
<dbReference type="AlphaFoldDB" id="A0A399EKE2"/>
<accession>A0A399EKE2</accession>